<dbReference type="PANTHER" id="PTHR11757">
    <property type="entry name" value="PROTEASE FAMILY S9A OLIGOPEPTIDASE"/>
    <property type="match status" value="1"/>
</dbReference>
<dbReference type="InterPro" id="IPR051543">
    <property type="entry name" value="Serine_Peptidase_S9A"/>
</dbReference>
<dbReference type="OrthoDB" id="9801421at2"/>
<dbReference type="SUPFAM" id="SSF50993">
    <property type="entry name" value="Peptidase/esterase 'gauge' domain"/>
    <property type="match status" value="1"/>
</dbReference>
<feature type="chain" id="PRO_5024284463" evidence="5">
    <location>
        <begin position="34"/>
        <end position="740"/>
    </location>
</feature>
<comment type="caution">
    <text evidence="8">The sequence shown here is derived from an EMBL/GenBank/DDBJ whole genome shotgun (WGS) entry which is preliminary data.</text>
</comment>
<dbReference type="RefSeq" id="WP_138326022.1">
    <property type="nucleotide sequence ID" value="NZ_VCDI01000003.1"/>
</dbReference>
<evidence type="ECO:0000259" key="7">
    <source>
        <dbReference type="Pfam" id="PF02897"/>
    </source>
</evidence>
<proteinExistence type="inferred from homology"/>
<dbReference type="GO" id="GO:0006508">
    <property type="term" value="P:proteolysis"/>
    <property type="evidence" value="ECO:0007669"/>
    <property type="project" value="UniProtKB-KW"/>
</dbReference>
<reference evidence="8 9" key="1">
    <citation type="submission" date="2019-05" db="EMBL/GenBank/DDBJ databases">
        <authorList>
            <person name="Pankratov T."/>
            <person name="Grouzdev D."/>
        </authorList>
    </citation>
    <scope>NUCLEOTIDE SEQUENCE [LARGE SCALE GENOMIC DNA]</scope>
    <source>
        <strain evidence="8 9">KEBCLARHB70R</strain>
    </source>
</reference>
<dbReference type="InterPro" id="IPR002470">
    <property type="entry name" value="Peptidase_S9A"/>
</dbReference>
<feature type="domain" description="Peptidase S9 prolyl oligopeptidase catalytic" evidence="6">
    <location>
        <begin position="528"/>
        <end position="733"/>
    </location>
</feature>
<comment type="similarity">
    <text evidence="1">Belongs to the peptidase S9A family.</text>
</comment>
<evidence type="ECO:0000256" key="5">
    <source>
        <dbReference type="SAM" id="SignalP"/>
    </source>
</evidence>
<accession>A0A5R9J4K9</accession>
<protein>
    <submittedName>
        <fullName evidence="8">S9 family peptidase</fullName>
    </submittedName>
</protein>
<evidence type="ECO:0000313" key="9">
    <source>
        <dbReference type="Proteomes" id="UP000305654"/>
    </source>
</evidence>
<feature type="domain" description="Peptidase S9A N-terminal" evidence="7">
    <location>
        <begin position="52"/>
        <end position="459"/>
    </location>
</feature>
<dbReference type="Proteomes" id="UP000305654">
    <property type="component" value="Unassembled WGS sequence"/>
</dbReference>
<evidence type="ECO:0000313" key="8">
    <source>
        <dbReference type="EMBL" id="TLU72560.1"/>
    </source>
</evidence>
<dbReference type="InterPro" id="IPR001375">
    <property type="entry name" value="Peptidase_S9_cat"/>
</dbReference>
<evidence type="ECO:0000256" key="3">
    <source>
        <dbReference type="ARBA" id="ARBA00022801"/>
    </source>
</evidence>
<feature type="signal peptide" evidence="5">
    <location>
        <begin position="1"/>
        <end position="33"/>
    </location>
</feature>
<keyword evidence="2" id="KW-0645">Protease</keyword>
<organism evidence="8 9">
    <name type="scientific">Lichenicoccus roseus</name>
    <dbReference type="NCBI Taxonomy" id="2683649"/>
    <lineage>
        <taxon>Bacteria</taxon>
        <taxon>Pseudomonadati</taxon>
        <taxon>Pseudomonadota</taxon>
        <taxon>Alphaproteobacteria</taxon>
        <taxon>Acetobacterales</taxon>
        <taxon>Acetobacteraceae</taxon>
        <taxon>Lichenicoccus</taxon>
    </lineage>
</organism>
<name>A0A5R9J4K9_9PROT</name>
<dbReference type="EMBL" id="VCDI01000003">
    <property type="protein sequence ID" value="TLU72560.1"/>
    <property type="molecule type" value="Genomic_DNA"/>
</dbReference>
<dbReference type="GO" id="GO:0004252">
    <property type="term" value="F:serine-type endopeptidase activity"/>
    <property type="evidence" value="ECO:0007669"/>
    <property type="project" value="InterPro"/>
</dbReference>
<gene>
    <name evidence="8" type="ORF">FE263_10940</name>
</gene>
<evidence type="ECO:0000256" key="2">
    <source>
        <dbReference type="ARBA" id="ARBA00022670"/>
    </source>
</evidence>
<evidence type="ECO:0000256" key="1">
    <source>
        <dbReference type="ARBA" id="ARBA00005228"/>
    </source>
</evidence>
<dbReference type="Gene3D" id="3.40.50.1820">
    <property type="entry name" value="alpha/beta hydrolase"/>
    <property type="match status" value="1"/>
</dbReference>
<dbReference type="InterPro" id="IPR029058">
    <property type="entry name" value="AB_hydrolase_fold"/>
</dbReference>
<dbReference type="Gene3D" id="2.130.10.120">
    <property type="entry name" value="Prolyl oligopeptidase, N-terminal domain"/>
    <property type="match status" value="1"/>
</dbReference>
<sequence length="740" mass="81293">MSRRPTETLSMGMGRRTLLLATTCLLGVPAARAAADAALLQATRAAPPPPPPVTPKRPVRLERWGHVRVDEYGWLRDPDWFARLQHPETLQPGIRAHLDAENAYADAVLQPTLALQAELLREMQARTATGDSEPPEPDGDWLYWSQTRPGAQQPVYLRRRRGGTGPGQVLLDADADAHGRAYYRLSSLKRPAHSPDGRYFAWAVDVRGDEHFELHVIETATGRAACVPIADCYGDFVFSTDSRSIFWLLRDAHSRPTRVFRRPLSGGPDRLVYEEHDPAFFVTLSRTASNGYVLITALNATASEIRVIAAADQAALPRLIEPRSPGLVYALDHWGDRFVIRTNADGAVDNKLMLAGIDRPGRAYWRELVPYRPGRAITDMRAFGGHLAWIEWIDANPVLLTMDRTGGARRQAGCDDAAYALGLDPDAAYDSTLVRFSCQSPRRPVQWETLDMASGARGVVWRQAVAGVDPRNYVVERIDVAAADGVRVPVSLLRHRDTARDGHAPLMLYGYGAYGFNLPADFSVPDLSLADRGWMVAIAHVRGGAERGMAWNTQTLTTGKHRTISDFVDCAAYLAEAGYTAAGRIVGHSFSAGGIMIGGAINLRPELFAGAIGQVPFVDVLNTMQDSSNPLVASARPIWGDPDDRTMFESMAEFSPYETVRRAPYPAVLATAGLLDDRVGYWEAAKWVARLRDRSTGHRPVMLLTNMHAGHQGDAGADDLLRQRALFAAFAIRAASDAWR</sequence>
<keyword evidence="3" id="KW-0378">Hydrolase</keyword>
<evidence type="ECO:0000256" key="4">
    <source>
        <dbReference type="ARBA" id="ARBA00022825"/>
    </source>
</evidence>
<dbReference type="AlphaFoldDB" id="A0A5R9J4K9"/>
<keyword evidence="9" id="KW-1185">Reference proteome</keyword>
<dbReference type="SUPFAM" id="SSF53474">
    <property type="entry name" value="alpha/beta-Hydrolases"/>
    <property type="match status" value="1"/>
</dbReference>
<evidence type="ECO:0000259" key="6">
    <source>
        <dbReference type="Pfam" id="PF00326"/>
    </source>
</evidence>
<keyword evidence="5" id="KW-0732">Signal</keyword>
<dbReference type="InterPro" id="IPR023302">
    <property type="entry name" value="Pept_S9A_N"/>
</dbReference>
<keyword evidence="4" id="KW-0720">Serine protease</keyword>
<dbReference type="PANTHER" id="PTHR11757:SF19">
    <property type="entry name" value="PROLYL ENDOPEPTIDASE-LIKE"/>
    <property type="match status" value="1"/>
</dbReference>
<dbReference type="Pfam" id="PF02897">
    <property type="entry name" value="Peptidase_S9_N"/>
    <property type="match status" value="1"/>
</dbReference>
<dbReference type="PRINTS" id="PR00862">
    <property type="entry name" value="PROLIGOPTASE"/>
</dbReference>
<dbReference type="Pfam" id="PF00326">
    <property type="entry name" value="Peptidase_S9"/>
    <property type="match status" value="1"/>
</dbReference>